<dbReference type="Proteomes" id="UP000198583">
    <property type="component" value="Unassembled WGS sequence"/>
</dbReference>
<dbReference type="Pfam" id="PF13561">
    <property type="entry name" value="adh_short_C2"/>
    <property type="match status" value="1"/>
</dbReference>
<dbReference type="Gene3D" id="3.40.50.720">
    <property type="entry name" value="NAD(P)-binding Rossmann-like Domain"/>
    <property type="match status" value="1"/>
</dbReference>
<accession>A0A1I6FGW3</accession>
<dbReference type="PRINTS" id="PR00081">
    <property type="entry name" value="GDHRDH"/>
</dbReference>
<dbReference type="InterPro" id="IPR036291">
    <property type="entry name" value="NAD(P)-bd_dom_sf"/>
</dbReference>
<reference evidence="4" key="1">
    <citation type="submission" date="2016-10" db="EMBL/GenBank/DDBJ databases">
        <authorList>
            <person name="Varghese N."/>
            <person name="Submissions S."/>
        </authorList>
    </citation>
    <scope>NUCLEOTIDE SEQUENCE [LARGE SCALE GENOMIC DNA]</scope>
    <source>
        <strain evidence="4">DSM 44232</strain>
    </source>
</reference>
<dbReference type="GO" id="GO:0016491">
    <property type="term" value="F:oxidoreductase activity"/>
    <property type="evidence" value="ECO:0007669"/>
    <property type="project" value="UniProtKB-KW"/>
</dbReference>
<dbReference type="CDD" id="cd05233">
    <property type="entry name" value="SDR_c"/>
    <property type="match status" value="1"/>
</dbReference>
<dbReference type="AlphaFoldDB" id="A0A1I6FGW3"/>
<sequence>MEGLHDKVIVLAGAGGIATATARFLGAGGARIVVGDVVDTSAEAAVQAAKEAGGDGIATVTDIADENQVKQQIDLAISTYGRIDGLFNVAANIRADAVAEDTDAVDIDLAAWQRSIDVNLTGYLLTLKHVLPHLIAAGGGSVVNTLSGAAYAGMPDKVAYSVTKAGIGALTRHVARRYGKDGVRCNGVAPGLVMTRQTELNLPHEFREAILAATPAPRHGRPEDIGATVAFLLSDLAEWTTGQILSVDGGTTMRA</sequence>
<dbReference type="SUPFAM" id="SSF51735">
    <property type="entry name" value="NAD(P)-binding Rossmann-fold domains"/>
    <property type="match status" value="1"/>
</dbReference>
<dbReference type="OrthoDB" id="3566316at2"/>
<name>A0A1I6FGW3_9PSEU</name>
<evidence type="ECO:0000313" key="3">
    <source>
        <dbReference type="EMBL" id="SFR29181.1"/>
    </source>
</evidence>
<dbReference type="EMBL" id="FOYL01000017">
    <property type="protein sequence ID" value="SFR29181.1"/>
    <property type="molecule type" value="Genomic_DNA"/>
</dbReference>
<keyword evidence="4" id="KW-1185">Reference proteome</keyword>
<evidence type="ECO:0000256" key="1">
    <source>
        <dbReference type="ARBA" id="ARBA00006484"/>
    </source>
</evidence>
<protein>
    <submittedName>
        <fullName evidence="3">NAD(P)-dependent dehydrogenase, short-chain alcohol dehydrogenase family</fullName>
    </submittedName>
</protein>
<dbReference type="FunFam" id="3.40.50.720:FF:000084">
    <property type="entry name" value="Short-chain dehydrogenase reductase"/>
    <property type="match status" value="1"/>
</dbReference>
<dbReference type="PANTHER" id="PTHR24321">
    <property type="entry name" value="DEHYDROGENASES, SHORT CHAIN"/>
    <property type="match status" value="1"/>
</dbReference>
<organism evidence="3 4">
    <name type="scientific">Lentzea waywayandensis</name>
    <dbReference type="NCBI Taxonomy" id="84724"/>
    <lineage>
        <taxon>Bacteria</taxon>
        <taxon>Bacillati</taxon>
        <taxon>Actinomycetota</taxon>
        <taxon>Actinomycetes</taxon>
        <taxon>Pseudonocardiales</taxon>
        <taxon>Pseudonocardiaceae</taxon>
        <taxon>Lentzea</taxon>
    </lineage>
</organism>
<evidence type="ECO:0000313" key="4">
    <source>
        <dbReference type="Proteomes" id="UP000198583"/>
    </source>
</evidence>
<dbReference type="PROSITE" id="PS00061">
    <property type="entry name" value="ADH_SHORT"/>
    <property type="match status" value="1"/>
</dbReference>
<dbReference type="InterPro" id="IPR002347">
    <property type="entry name" value="SDR_fam"/>
</dbReference>
<dbReference type="InterPro" id="IPR020904">
    <property type="entry name" value="Sc_DH/Rdtase_CS"/>
</dbReference>
<gene>
    <name evidence="3" type="ORF">SAMN04488564_117105</name>
</gene>
<evidence type="ECO:0000256" key="2">
    <source>
        <dbReference type="ARBA" id="ARBA00023002"/>
    </source>
</evidence>
<dbReference type="PANTHER" id="PTHR24321:SF14">
    <property type="entry name" value="SHORT-CHAIN TYPE DEHYDROGENASE_REDUCTASE BLR2146-RELATED"/>
    <property type="match status" value="1"/>
</dbReference>
<dbReference type="RefSeq" id="WP_093605613.1">
    <property type="nucleotide sequence ID" value="NZ_FOYL01000017.1"/>
</dbReference>
<keyword evidence="2" id="KW-0560">Oxidoreductase</keyword>
<comment type="similarity">
    <text evidence="1">Belongs to the short-chain dehydrogenases/reductases (SDR) family.</text>
</comment>
<proteinExistence type="inferred from homology"/>
<dbReference type="STRING" id="84724.SAMN04488564_117105"/>